<dbReference type="GO" id="GO:0005789">
    <property type="term" value="C:endoplasmic reticulum membrane"/>
    <property type="evidence" value="ECO:0007669"/>
    <property type="project" value="UniProtKB-SubCell"/>
</dbReference>
<dbReference type="PANTHER" id="PTHR12443">
    <property type="entry name" value="TRANSLOCATION PROTEIN SEC62"/>
    <property type="match status" value="1"/>
</dbReference>
<organism evidence="13 14">
    <name type="scientific">Acropora cervicornis</name>
    <name type="common">Staghorn coral</name>
    <dbReference type="NCBI Taxonomy" id="6130"/>
    <lineage>
        <taxon>Eukaryota</taxon>
        <taxon>Metazoa</taxon>
        <taxon>Cnidaria</taxon>
        <taxon>Anthozoa</taxon>
        <taxon>Hexacorallia</taxon>
        <taxon>Scleractinia</taxon>
        <taxon>Astrocoeniina</taxon>
        <taxon>Acroporidae</taxon>
        <taxon>Acropora</taxon>
    </lineage>
</organism>
<dbReference type="PANTHER" id="PTHR12443:SF9">
    <property type="entry name" value="TRANSLOCATION PROTEIN SEC62"/>
    <property type="match status" value="1"/>
</dbReference>
<gene>
    <name evidence="13" type="ORF">P5673_020366</name>
</gene>
<evidence type="ECO:0000256" key="5">
    <source>
        <dbReference type="ARBA" id="ARBA00022692"/>
    </source>
</evidence>
<feature type="compositionally biased region" description="Polar residues" evidence="11">
    <location>
        <begin position="370"/>
        <end position="386"/>
    </location>
</feature>
<keyword evidence="8 12" id="KW-1133">Transmembrane helix</keyword>
<sequence>MADQALRKRKKKESRDEKQEPTKEENNVGKYLRFNCPTKTSSLQGQKVEYFIGSKAVDCLLDSNWASGKGGTEILFTDRLSVERYLDKLLLLGFFNRVQRIKKVKKTEKEKEKETATVKDESKKKKLKTEKTGEEKKASFFIPSRARQSSEGTGDGEGKKTRKIKVKLELYDPEDQYFEDNDDEAFVWYFDPVHPKTVAMGALVVVATIAICLFPLWPSNIREYVWYLSVLAAAAVGSILVLAVLRYVFFAIVWVLTWGKHHFWLLPNLTEECGFKESFIPLYTHEYRGGKAENKTGQEDNADEKENENLEEKKAREREDEEEKEEEKDTEDEDGKKDESSEDKDQTEQETWVKLTEEEVATARSEVSNEDNGSQTSDLTSSEVKC</sequence>
<dbReference type="InterPro" id="IPR004728">
    <property type="entry name" value="Sec62"/>
</dbReference>
<reference evidence="13" key="1">
    <citation type="journal article" date="2023" name="G3 (Bethesda)">
        <title>Whole genome assembly and annotation of the endangered Caribbean coral Acropora cervicornis.</title>
        <authorList>
            <person name="Selwyn J.D."/>
            <person name="Vollmer S.V."/>
        </authorList>
    </citation>
    <scope>NUCLEOTIDE SEQUENCE</scope>
    <source>
        <strain evidence="13">K2</strain>
    </source>
</reference>
<keyword evidence="14" id="KW-1185">Reference proteome</keyword>
<dbReference type="AlphaFoldDB" id="A0AAD9Q9Q1"/>
<feature type="compositionally biased region" description="Basic and acidic residues" evidence="11">
    <location>
        <begin position="107"/>
        <end position="136"/>
    </location>
</feature>
<evidence type="ECO:0000313" key="14">
    <source>
        <dbReference type="Proteomes" id="UP001249851"/>
    </source>
</evidence>
<evidence type="ECO:0000256" key="7">
    <source>
        <dbReference type="ARBA" id="ARBA00022927"/>
    </source>
</evidence>
<feature type="compositionally biased region" description="Acidic residues" evidence="11">
    <location>
        <begin position="319"/>
        <end position="333"/>
    </location>
</feature>
<evidence type="ECO:0000256" key="6">
    <source>
        <dbReference type="ARBA" id="ARBA00022824"/>
    </source>
</evidence>
<reference evidence="13" key="2">
    <citation type="journal article" date="2023" name="Science">
        <title>Genomic signatures of disease resistance in endangered staghorn corals.</title>
        <authorList>
            <person name="Vollmer S.V."/>
            <person name="Selwyn J.D."/>
            <person name="Despard B.A."/>
            <person name="Roesel C.L."/>
        </authorList>
    </citation>
    <scope>NUCLEOTIDE SEQUENCE</scope>
    <source>
        <strain evidence="13">K2</strain>
    </source>
</reference>
<dbReference type="GO" id="GO:0031204">
    <property type="term" value="P:post-translational protein targeting to membrane, translocation"/>
    <property type="evidence" value="ECO:0007669"/>
    <property type="project" value="TreeGrafter"/>
</dbReference>
<protein>
    <recommendedName>
        <fullName evidence="3">Translocation protein SEC62</fullName>
    </recommendedName>
</protein>
<feature type="transmembrane region" description="Helical" evidence="12">
    <location>
        <begin position="198"/>
        <end position="218"/>
    </location>
</feature>
<feature type="region of interest" description="Disordered" evidence="11">
    <location>
        <begin position="1"/>
        <end position="29"/>
    </location>
</feature>
<evidence type="ECO:0000256" key="3">
    <source>
        <dbReference type="ARBA" id="ARBA00021257"/>
    </source>
</evidence>
<accession>A0AAD9Q9Q1</accession>
<evidence type="ECO:0000256" key="9">
    <source>
        <dbReference type="ARBA" id="ARBA00023010"/>
    </source>
</evidence>
<keyword evidence="7" id="KW-0653">Protein transport</keyword>
<evidence type="ECO:0000313" key="13">
    <source>
        <dbReference type="EMBL" id="KAK2557276.1"/>
    </source>
</evidence>
<feature type="compositionally biased region" description="Basic and acidic residues" evidence="11">
    <location>
        <begin position="307"/>
        <end position="318"/>
    </location>
</feature>
<keyword evidence="4" id="KW-0813">Transport</keyword>
<name>A0AAD9Q9Q1_ACRCE</name>
<keyword evidence="6" id="KW-0256">Endoplasmic reticulum</keyword>
<evidence type="ECO:0000256" key="2">
    <source>
        <dbReference type="ARBA" id="ARBA00010604"/>
    </source>
</evidence>
<feature type="transmembrane region" description="Helical" evidence="12">
    <location>
        <begin position="224"/>
        <end position="256"/>
    </location>
</feature>
<evidence type="ECO:0000256" key="12">
    <source>
        <dbReference type="SAM" id="Phobius"/>
    </source>
</evidence>
<feature type="compositionally biased region" description="Basic and acidic residues" evidence="11">
    <location>
        <begin position="334"/>
        <end position="347"/>
    </location>
</feature>
<evidence type="ECO:0000256" key="11">
    <source>
        <dbReference type="SAM" id="MobiDB-lite"/>
    </source>
</evidence>
<comment type="caution">
    <text evidence="13">The sequence shown here is derived from an EMBL/GenBank/DDBJ whole genome shotgun (WGS) entry which is preliminary data.</text>
</comment>
<keyword evidence="5 12" id="KW-0812">Transmembrane</keyword>
<evidence type="ECO:0000256" key="10">
    <source>
        <dbReference type="ARBA" id="ARBA00023136"/>
    </source>
</evidence>
<feature type="region of interest" description="Disordered" evidence="11">
    <location>
        <begin position="291"/>
        <end position="386"/>
    </location>
</feature>
<evidence type="ECO:0000256" key="4">
    <source>
        <dbReference type="ARBA" id="ARBA00022448"/>
    </source>
</evidence>
<evidence type="ECO:0000256" key="8">
    <source>
        <dbReference type="ARBA" id="ARBA00022989"/>
    </source>
</evidence>
<dbReference type="EMBL" id="JARQWQ010000050">
    <property type="protein sequence ID" value="KAK2557276.1"/>
    <property type="molecule type" value="Genomic_DNA"/>
</dbReference>
<proteinExistence type="inferred from homology"/>
<feature type="compositionally biased region" description="Basic and acidic residues" evidence="11">
    <location>
        <begin position="13"/>
        <end position="27"/>
    </location>
</feature>
<dbReference type="Pfam" id="PF03839">
    <property type="entry name" value="Sec62"/>
    <property type="match status" value="1"/>
</dbReference>
<evidence type="ECO:0000256" key="1">
    <source>
        <dbReference type="ARBA" id="ARBA00004477"/>
    </source>
</evidence>
<comment type="subcellular location">
    <subcellularLocation>
        <location evidence="1">Endoplasmic reticulum membrane</location>
        <topology evidence="1">Multi-pass membrane protein</topology>
    </subcellularLocation>
</comment>
<dbReference type="Proteomes" id="UP001249851">
    <property type="component" value="Unassembled WGS sequence"/>
</dbReference>
<comment type="similarity">
    <text evidence="2">Belongs to the SEC62 family.</text>
</comment>
<keyword evidence="9" id="KW-0811">Translocation</keyword>
<keyword evidence="10 12" id="KW-0472">Membrane</keyword>
<feature type="region of interest" description="Disordered" evidence="11">
    <location>
        <begin position="106"/>
        <end position="136"/>
    </location>
</feature>